<evidence type="ECO:0000256" key="1">
    <source>
        <dbReference type="ARBA" id="ARBA00023125"/>
    </source>
</evidence>
<dbReference type="PANTHER" id="PTHR30055:SF146">
    <property type="entry name" value="HTH-TYPE TRANSCRIPTIONAL DUAL REGULATOR CECR"/>
    <property type="match status" value="1"/>
</dbReference>
<dbReference type="GO" id="GO:0000976">
    <property type="term" value="F:transcription cis-regulatory region binding"/>
    <property type="evidence" value="ECO:0007669"/>
    <property type="project" value="TreeGrafter"/>
</dbReference>
<dbReference type="AlphaFoldDB" id="A0A0L6CGL0"/>
<dbReference type="OrthoDB" id="4371863at2"/>
<name>A0A0L6CGL0_9MICO</name>
<evidence type="ECO:0000313" key="5">
    <source>
        <dbReference type="Proteomes" id="UP000037397"/>
    </source>
</evidence>
<sequence length="198" mass="20537">MSPMTGDAAPTIGLGTRERIIAAAAAQTTAHGWASVTMGGLAKAAGVSRQTVYNEIGGKSDLAQALVFAELARFLTEVEEAFDAHPDDLVAAVRAAAYGVLELAARNELLRSVVSATHGADTELLPLLTTNAESLLGMAKAAVASRIEPYGIPFADYQQAAGIDVIVRVVLSHVMQPSGTPAETADNIAWIASQVLRA</sequence>
<dbReference type="EMBL" id="LAIR01000002">
    <property type="protein sequence ID" value="KNX36730.1"/>
    <property type="molecule type" value="Genomic_DNA"/>
</dbReference>
<dbReference type="Pfam" id="PF18556">
    <property type="entry name" value="TetR_C_35"/>
    <property type="match status" value="1"/>
</dbReference>
<dbReference type="InterPro" id="IPR009057">
    <property type="entry name" value="Homeodomain-like_sf"/>
</dbReference>
<dbReference type="SUPFAM" id="SSF46689">
    <property type="entry name" value="Homeodomain-like"/>
    <property type="match status" value="1"/>
</dbReference>
<dbReference type="Gene3D" id="1.10.357.10">
    <property type="entry name" value="Tetracycline Repressor, domain 2"/>
    <property type="match status" value="1"/>
</dbReference>
<protein>
    <submittedName>
        <fullName evidence="4">TetR family transcriptional regulator</fullName>
    </submittedName>
</protein>
<gene>
    <name evidence="4" type="ORF">VV01_05555</name>
</gene>
<reference evidence="5" key="1">
    <citation type="submission" date="2015-03" db="EMBL/GenBank/DDBJ databases">
        <title>Luteipulveratus halotolerans sp. nov., a novel actinobacterium (Dermacoccaceae) from Sarawak, Malaysia.</title>
        <authorList>
            <person name="Juboi H."/>
            <person name="Basik A."/>
            <person name="Shamsul S.S."/>
            <person name="Arnold P."/>
            <person name="Schmitt E.K."/>
            <person name="Sanglier J.-J."/>
            <person name="Yeo T."/>
        </authorList>
    </citation>
    <scope>NUCLEOTIDE SEQUENCE [LARGE SCALE GENOMIC DNA]</scope>
    <source>
        <strain evidence="5">C296001</strain>
    </source>
</reference>
<dbReference type="InterPro" id="IPR001647">
    <property type="entry name" value="HTH_TetR"/>
</dbReference>
<keyword evidence="1 2" id="KW-0238">DNA-binding</keyword>
<evidence type="ECO:0000313" key="4">
    <source>
        <dbReference type="EMBL" id="KNX36730.1"/>
    </source>
</evidence>
<dbReference type="PATRIC" id="fig|1631356.3.peg.1054"/>
<evidence type="ECO:0000256" key="2">
    <source>
        <dbReference type="PROSITE-ProRule" id="PRU00335"/>
    </source>
</evidence>
<dbReference type="InterPro" id="IPR040611">
    <property type="entry name" value="AlkX_C"/>
</dbReference>
<evidence type="ECO:0000259" key="3">
    <source>
        <dbReference type="PROSITE" id="PS50977"/>
    </source>
</evidence>
<dbReference type="STRING" id="1631356.VV01_05555"/>
<dbReference type="PANTHER" id="PTHR30055">
    <property type="entry name" value="HTH-TYPE TRANSCRIPTIONAL REGULATOR RUTR"/>
    <property type="match status" value="1"/>
</dbReference>
<dbReference type="InterPro" id="IPR050109">
    <property type="entry name" value="HTH-type_TetR-like_transc_reg"/>
</dbReference>
<dbReference type="Proteomes" id="UP000037397">
    <property type="component" value="Unassembled WGS sequence"/>
</dbReference>
<dbReference type="GO" id="GO:0003700">
    <property type="term" value="F:DNA-binding transcription factor activity"/>
    <property type="evidence" value="ECO:0007669"/>
    <property type="project" value="TreeGrafter"/>
</dbReference>
<comment type="caution">
    <text evidence="4">The sequence shown here is derived from an EMBL/GenBank/DDBJ whole genome shotgun (WGS) entry which is preliminary data.</text>
</comment>
<accession>A0A0L6CGL0</accession>
<dbReference type="Pfam" id="PF00440">
    <property type="entry name" value="TetR_N"/>
    <property type="match status" value="1"/>
</dbReference>
<organism evidence="4 5">
    <name type="scientific">Luteipulveratus halotolerans</name>
    <dbReference type="NCBI Taxonomy" id="1631356"/>
    <lineage>
        <taxon>Bacteria</taxon>
        <taxon>Bacillati</taxon>
        <taxon>Actinomycetota</taxon>
        <taxon>Actinomycetes</taxon>
        <taxon>Micrococcales</taxon>
        <taxon>Dermacoccaceae</taxon>
        <taxon>Luteipulveratus</taxon>
    </lineage>
</organism>
<feature type="DNA-binding region" description="H-T-H motif" evidence="2">
    <location>
        <begin position="37"/>
        <end position="56"/>
    </location>
</feature>
<feature type="domain" description="HTH tetR-type" evidence="3">
    <location>
        <begin position="14"/>
        <end position="74"/>
    </location>
</feature>
<keyword evidence="5" id="KW-1185">Reference proteome</keyword>
<dbReference type="PROSITE" id="PS50977">
    <property type="entry name" value="HTH_TETR_2"/>
    <property type="match status" value="1"/>
</dbReference>
<proteinExistence type="predicted"/>